<dbReference type="Proteomes" id="UP001056937">
    <property type="component" value="Chromosome 1"/>
</dbReference>
<proteinExistence type="predicted"/>
<keyword evidence="1" id="KW-0812">Transmembrane</keyword>
<name>A0ABY4X5T0_9SPHN</name>
<dbReference type="RefSeq" id="WP_252166043.1">
    <property type="nucleotide sequence ID" value="NZ_CP084930.1"/>
</dbReference>
<evidence type="ECO:0000256" key="1">
    <source>
        <dbReference type="SAM" id="Phobius"/>
    </source>
</evidence>
<keyword evidence="1" id="KW-0472">Membrane</keyword>
<gene>
    <name evidence="3" type="ORF">LHA26_13135</name>
</gene>
<feature type="transmembrane region" description="Helical" evidence="1">
    <location>
        <begin position="34"/>
        <end position="64"/>
    </location>
</feature>
<evidence type="ECO:0000313" key="4">
    <source>
        <dbReference type="Proteomes" id="UP001056937"/>
    </source>
</evidence>
<reference evidence="3" key="1">
    <citation type="journal article" date="2022" name="Toxins">
        <title>Genomic Analysis of Sphingopyxis sp. USTB-05 for Biodegrading Cyanobacterial Hepatotoxins.</title>
        <authorList>
            <person name="Liu C."/>
            <person name="Xu Q."/>
            <person name="Zhao Z."/>
            <person name="Zhang H."/>
            <person name="Liu X."/>
            <person name="Yin C."/>
            <person name="Liu Y."/>
            <person name="Yan H."/>
        </authorList>
    </citation>
    <scope>NUCLEOTIDE SEQUENCE</scope>
    <source>
        <strain evidence="3">NBD5</strain>
    </source>
</reference>
<keyword evidence="4" id="KW-1185">Reference proteome</keyword>
<dbReference type="EMBL" id="CP084930">
    <property type="protein sequence ID" value="USI72234.1"/>
    <property type="molecule type" value="Genomic_DNA"/>
</dbReference>
<dbReference type="Pfam" id="PF04024">
    <property type="entry name" value="PspC"/>
    <property type="match status" value="1"/>
</dbReference>
<evidence type="ECO:0000259" key="2">
    <source>
        <dbReference type="Pfam" id="PF04024"/>
    </source>
</evidence>
<feature type="domain" description="Phage shock protein PspC N-terminal" evidence="2">
    <location>
        <begin position="18"/>
        <end position="60"/>
    </location>
</feature>
<sequence length="101" mass="10366">MTGPVAASPAATAGKDNLVGICHGLGQDLGLNPFFLRIVLALLLLVSAKVALIAYGLCGLTLLLSRAIGALVARLARRRAATSGVTPRRAAPRLALRARLA</sequence>
<accession>A0ABY4X5T0</accession>
<dbReference type="InterPro" id="IPR007168">
    <property type="entry name" value="Phageshock_PspC_N"/>
</dbReference>
<organism evidence="3 4">
    <name type="scientific">Sphingomonas morindae</name>
    <dbReference type="NCBI Taxonomy" id="1541170"/>
    <lineage>
        <taxon>Bacteria</taxon>
        <taxon>Pseudomonadati</taxon>
        <taxon>Pseudomonadota</taxon>
        <taxon>Alphaproteobacteria</taxon>
        <taxon>Sphingomonadales</taxon>
        <taxon>Sphingomonadaceae</taxon>
        <taxon>Sphingomonas</taxon>
    </lineage>
</organism>
<protein>
    <submittedName>
        <fullName evidence="3">PspC domain-containing protein</fullName>
    </submittedName>
</protein>
<evidence type="ECO:0000313" key="3">
    <source>
        <dbReference type="EMBL" id="USI72234.1"/>
    </source>
</evidence>
<keyword evidence="1" id="KW-1133">Transmembrane helix</keyword>